<feature type="compositionally biased region" description="Low complexity" evidence="1">
    <location>
        <begin position="127"/>
        <end position="137"/>
    </location>
</feature>
<dbReference type="AlphaFoldDB" id="A0AAV7WKX1"/>
<comment type="caution">
    <text evidence="2">The sequence shown here is derived from an EMBL/GenBank/DDBJ whole genome shotgun (WGS) entry which is preliminary data.</text>
</comment>
<feature type="compositionally biased region" description="Basic residues" evidence="1">
    <location>
        <begin position="100"/>
        <end position="111"/>
    </location>
</feature>
<sequence>MEQFFGKPVRWPNDTDTGCTLVLMIAYDQEAYLETGRLDLIAAPAAPRERPVRRAASGVAAAVAACSPPRERTHVSGAGRGRNGRLSLSLKGRVNVASKRQPRPLGVRRPRGSGSSAVGGGNLPGFASSAAAGAAHGHSGRAGGRWAGRGARSGGRRGWTSKEEEVTAGPSTASWTGYRRGGKAVRAKEVVKQYTTGPGFAPTGGRVSKGKRPGYASQGEGHKTALRRPRVPAAQLEELIKKARFGTKSGDTDTEEIESGDSLDFDEDSVEEGEIRDEEVWWAPGGEANVVPQSLQVTDGSKGRSSAKRVVPERPPLLKKGETSRGVTQVGVAVGMDDLKEGMGGRLYKGVYVVDAGVGPDEVKGEVSKESNGVRGFFMYCRLEQVQAETENGHMTDVNGWEEKKTRQMLIG</sequence>
<evidence type="ECO:0000313" key="3">
    <source>
        <dbReference type="Proteomes" id="UP001066276"/>
    </source>
</evidence>
<keyword evidence="3" id="KW-1185">Reference proteome</keyword>
<proteinExistence type="predicted"/>
<feature type="region of interest" description="Disordered" evidence="1">
    <location>
        <begin position="196"/>
        <end position="225"/>
    </location>
</feature>
<accession>A0AAV7WKX1</accession>
<feature type="region of interest" description="Disordered" evidence="1">
    <location>
        <begin position="70"/>
        <end position="180"/>
    </location>
</feature>
<feature type="compositionally biased region" description="Acidic residues" evidence="1">
    <location>
        <begin position="252"/>
        <end position="269"/>
    </location>
</feature>
<dbReference type="Proteomes" id="UP001066276">
    <property type="component" value="Chromosome 1_1"/>
</dbReference>
<name>A0AAV7WKX1_PLEWA</name>
<dbReference type="EMBL" id="JANPWB010000001">
    <property type="protein sequence ID" value="KAJ1214714.1"/>
    <property type="molecule type" value="Genomic_DNA"/>
</dbReference>
<gene>
    <name evidence="2" type="ORF">NDU88_002332</name>
</gene>
<feature type="region of interest" description="Disordered" evidence="1">
    <location>
        <begin position="247"/>
        <end position="269"/>
    </location>
</feature>
<organism evidence="2 3">
    <name type="scientific">Pleurodeles waltl</name>
    <name type="common">Iberian ribbed newt</name>
    <dbReference type="NCBI Taxonomy" id="8319"/>
    <lineage>
        <taxon>Eukaryota</taxon>
        <taxon>Metazoa</taxon>
        <taxon>Chordata</taxon>
        <taxon>Craniata</taxon>
        <taxon>Vertebrata</taxon>
        <taxon>Euteleostomi</taxon>
        <taxon>Amphibia</taxon>
        <taxon>Batrachia</taxon>
        <taxon>Caudata</taxon>
        <taxon>Salamandroidea</taxon>
        <taxon>Salamandridae</taxon>
        <taxon>Pleurodelinae</taxon>
        <taxon>Pleurodeles</taxon>
    </lineage>
</organism>
<evidence type="ECO:0000313" key="2">
    <source>
        <dbReference type="EMBL" id="KAJ1214714.1"/>
    </source>
</evidence>
<feature type="compositionally biased region" description="Gly residues" evidence="1">
    <location>
        <begin position="140"/>
        <end position="157"/>
    </location>
</feature>
<evidence type="ECO:0000256" key="1">
    <source>
        <dbReference type="SAM" id="MobiDB-lite"/>
    </source>
</evidence>
<protein>
    <submittedName>
        <fullName evidence="2">Uncharacterized protein</fullName>
    </submittedName>
</protein>
<reference evidence="2" key="1">
    <citation type="journal article" date="2022" name="bioRxiv">
        <title>Sequencing and chromosome-scale assembly of the giantPleurodeles waltlgenome.</title>
        <authorList>
            <person name="Brown T."/>
            <person name="Elewa A."/>
            <person name="Iarovenko S."/>
            <person name="Subramanian E."/>
            <person name="Araus A.J."/>
            <person name="Petzold A."/>
            <person name="Susuki M."/>
            <person name="Suzuki K.-i.T."/>
            <person name="Hayashi T."/>
            <person name="Toyoda A."/>
            <person name="Oliveira C."/>
            <person name="Osipova E."/>
            <person name="Leigh N.D."/>
            <person name="Simon A."/>
            <person name="Yun M.H."/>
        </authorList>
    </citation>
    <scope>NUCLEOTIDE SEQUENCE</scope>
    <source>
        <strain evidence="2">20211129_DDA</strain>
        <tissue evidence="2">Liver</tissue>
    </source>
</reference>